<evidence type="ECO:0000256" key="1">
    <source>
        <dbReference type="SAM" id="MobiDB-lite"/>
    </source>
</evidence>
<sequence length="200" mass="21678">MKINLINILAFLAFIVVVGYTLPQPDGDLAAVQEQTAGVTLDHGSYPSTSDDSALNDPTLNESESDELDSDEPEIEISEDEYLDTASSGADRIQAKSDGLDSDEPDLEIPDDEYLNVTLSGTDSIEVNGHKLCKGYCTVNDQKCYGYCPNRYGTVKRSCRSTCSAIEVPVGFHTWNCLLNANERSMSIGTHAFIGTHAGE</sequence>
<evidence type="ECO:0000256" key="2">
    <source>
        <dbReference type="SAM" id="SignalP"/>
    </source>
</evidence>
<feature type="compositionally biased region" description="Acidic residues" evidence="1">
    <location>
        <begin position="100"/>
        <end position="109"/>
    </location>
</feature>
<reference evidence="3 4" key="1">
    <citation type="submission" date="2018-02" db="EMBL/GenBank/DDBJ databases">
        <title>The genomes of Aspergillus section Nigri reveals drivers in fungal speciation.</title>
        <authorList>
            <consortium name="DOE Joint Genome Institute"/>
            <person name="Vesth T.C."/>
            <person name="Nybo J."/>
            <person name="Theobald S."/>
            <person name="Brandl J."/>
            <person name="Frisvad J.C."/>
            <person name="Nielsen K.F."/>
            <person name="Lyhne E.K."/>
            <person name="Kogle M.E."/>
            <person name="Kuo A."/>
            <person name="Riley R."/>
            <person name="Clum A."/>
            <person name="Nolan M."/>
            <person name="Lipzen A."/>
            <person name="Salamov A."/>
            <person name="Henrissat B."/>
            <person name="Wiebenga A."/>
            <person name="De vries R.P."/>
            <person name="Grigoriev I.V."/>
            <person name="Mortensen U.H."/>
            <person name="Andersen M.R."/>
            <person name="Baker S.E."/>
        </authorList>
    </citation>
    <scope>NUCLEOTIDE SEQUENCE [LARGE SCALE GENOMIC DNA]</scope>
    <source>
        <strain evidence="3 4">CBS 707.79</strain>
    </source>
</reference>
<gene>
    <name evidence="3" type="ORF">BO71DRAFT_431514</name>
</gene>
<organism evidence="3 4">
    <name type="scientific">Aspergillus ellipticus CBS 707.79</name>
    <dbReference type="NCBI Taxonomy" id="1448320"/>
    <lineage>
        <taxon>Eukaryota</taxon>
        <taxon>Fungi</taxon>
        <taxon>Dikarya</taxon>
        <taxon>Ascomycota</taxon>
        <taxon>Pezizomycotina</taxon>
        <taxon>Eurotiomycetes</taxon>
        <taxon>Eurotiomycetidae</taxon>
        <taxon>Eurotiales</taxon>
        <taxon>Aspergillaceae</taxon>
        <taxon>Aspergillus</taxon>
        <taxon>Aspergillus subgen. Circumdati</taxon>
    </lineage>
</organism>
<evidence type="ECO:0000313" key="3">
    <source>
        <dbReference type="EMBL" id="PYH92893.1"/>
    </source>
</evidence>
<protein>
    <submittedName>
        <fullName evidence="3">Uncharacterized protein</fullName>
    </submittedName>
</protein>
<dbReference type="EMBL" id="KZ825905">
    <property type="protein sequence ID" value="PYH92893.1"/>
    <property type="molecule type" value="Genomic_DNA"/>
</dbReference>
<name>A0A319DNN9_9EURO</name>
<accession>A0A319DNN9</accession>
<dbReference type="AlphaFoldDB" id="A0A319DNN9"/>
<evidence type="ECO:0000313" key="4">
    <source>
        <dbReference type="Proteomes" id="UP000247810"/>
    </source>
</evidence>
<feature type="region of interest" description="Disordered" evidence="1">
    <location>
        <begin position="41"/>
        <end position="109"/>
    </location>
</feature>
<keyword evidence="4" id="KW-1185">Reference proteome</keyword>
<keyword evidence="2" id="KW-0732">Signal</keyword>
<feature type="compositionally biased region" description="Polar residues" evidence="1">
    <location>
        <begin position="46"/>
        <end position="61"/>
    </location>
</feature>
<feature type="signal peptide" evidence="2">
    <location>
        <begin position="1"/>
        <end position="23"/>
    </location>
</feature>
<feature type="chain" id="PRO_5016268855" evidence="2">
    <location>
        <begin position="24"/>
        <end position="200"/>
    </location>
</feature>
<dbReference type="Proteomes" id="UP000247810">
    <property type="component" value="Unassembled WGS sequence"/>
</dbReference>
<proteinExistence type="predicted"/>
<dbReference type="VEuPathDB" id="FungiDB:BO71DRAFT_431514"/>
<feature type="compositionally biased region" description="Acidic residues" evidence="1">
    <location>
        <begin position="63"/>
        <end position="83"/>
    </location>
</feature>